<organism evidence="2 3">
    <name type="scientific">Petrolisthes cinctipes</name>
    <name type="common">Flat porcelain crab</name>
    <dbReference type="NCBI Taxonomy" id="88211"/>
    <lineage>
        <taxon>Eukaryota</taxon>
        <taxon>Metazoa</taxon>
        <taxon>Ecdysozoa</taxon>
        <taxon>Arthropoda</taxon>
        <taxon>Crustacea</taxon>
        <taxon>Multicrustacea</taxon>
        <taxon>Malacostraca</taxon>
        <taxon>Eumalacostraca</taxon>
        <taxon>Eucarida</taxon>
        <taxon>Decapoda</taxon>
        <taxon>Pleocyemata</taxon>
        <taxon>Anomura</taxon>
        <taxon>Galatheoidea</taxon>
        <taxon>Porcellanidae</taxon>
        <taxon>Petrolisthes</taxon>
    </lineage>
</organism>
<sequence length="131" mass="13463">MGESGICVGVVAACVSVALQFAFDGTVASLGVGGRGRDPSGDDGDGGGGSSVCVCVYSNGFMVSAFRADNTGTLRSALEEVVVEVDVFIGTLRSALLEVVVEVFILATDDLQLNNNLDKEEEEPTPADLET</sequence>
<evidence type="ECO:0008006" key="4">
    <source>
        <dbReference type="Google" id="ProtNLM"/>
    </source>
</evidence>
<protein>
    <recommendedName>
        <fullName evidence="4">Secreted protein</fullName>
    </recommendedName>
</protein>
<feature type="chain" id="PRO_5042240917" description="Secreted protein" evidence="1">
    <location>
        <begin position="29"/>
        <end position="131"/>
    </location>
</feature>
<dbReference type="Proteomes" id="UP001286313">
    <property type="component" value="Unassembled WGS sequence"/>
</dbReference>
<gene>
    <name evidence="2" type="ORF">Pcinc_027941</name>
</gene>
<keyword evidence="3" id="KW-1185">Reference proteome</keyword>
<comment type="caution">
    <text evidence="2">The sequence shown here is derived from an EMBL/GenBank/DDBJ whole genome shotgun (WGS) entry which is preliminary data.</text>
</comment>
<feature type="signal peptide" evidence="1">
    <location>
        <begin position="1"/>
        <end position="28"/>
    </location>
</feature>
<accession>A0AAE1K9L7</accession>
<evidence type="ECO:0000313" key="3">
    <source>
        <dbReference type="Proteomes" id="UP001286313"/>
    </source>
</evidence>
<name>A0AAE1K9L7_PETCI</name>
<evidence type="ECO:0000313" key="2">
    <source>
        <dbReference type="EMBL" id="KAK3866528.1"/>
    </source>
</evidence>
<dbReference type="EMBL" id="JAWQEG010003380">
    <property type="protein sequence ID" value="KAK3866528.1"/>
    <property type="molecule type" value="Genomic_DNA"/>
</dbReference>
<dbReference type="AlphaFoldDB" id="A0AAE1K9L7"/>
<reference evidence="2" key="1">
    <citation type="submission" date="2023-10" db="EMBL/GenBank/DDBJ databases">
        <title>Genome assemblies of two species of porcelain crab, Petrolisthes cinctipes and Petrolisthes manimaculis (Anomura: Porcellanidae).</title>
        <authorList>
            <person name="Angst P."/>
        </authorList>
    </citation>
    <scope>NUCLEOTIDE SEQUENCE</scope>
    <source>
        <strain evidence="2">PB745_01</strain>
        <tissue evidence="2">Gill</tissue>
    </source>
</reference>
<keyword evidence="1" id="KW-0732">Signal</keyword>
<proteinExistence type="predicted"/>
<evidence type="ECO:0000256" key="1">
    <source>
        <dbReference type="SAM" id="SignalP"/>
    </source>
</evidence>